<reference evidence="1 2" key="1">
    <citation type="submission" date="2022-03" db="EMBL/GenBank/DDBJ databases">
        <title>Plant growth promoting endophytes with ACC deaminase activity.</title>
        <authorList>
            <person name="Charles T."/>
            <person name="Van Dyk A."/>
            <person name="Cheng J."/>
            <person name="Heil J."/>
        </authorList>
    </citation>
    <scope>NUCLEOTIDE SEQUENCE [LARGE SCALE GENOMIC DNA]</scope>
    <source>
        <strain evidence="1 2">8R6</strain>
    </source>
</reference>
<dbReference type="Proteomes" id="UP001243713">
    <property type="component" value="Chromosome"/>
</dbReference>
<accession>A0ABY8N0B5</accession>
<dbReference type="EMBL" id="CP093428">
    <property type="protein sequence ID" value="WGK92962.1"/>
    <property type="molecule type" value="Genomic_DNA"/>
</dbReference>
<evidence type="ECO:0000313" key="1">
    <source>
        <dbReference type="EMBL" id="WGK92962.1"/>
    </source>
</evidence>
<organism evidence="1 2">
    <name type="scientific">Pseudomonas migulae</name>
    <dbReference type="NCBI Taxonomy" id="78543"/>
    <lineage>
        <taxon>Bacteria</taxon>
        <taxon>Pseudomonadati</taxon>
        <taxon>Pseudomonadota</taxon>
        <taxon>Gammaproteobacteria</taxon>
        <taxon>Pseudomonadales</taxon>
        <taxon>Pseudomonadaceae</taxon>
        <taxon>Pseudomonas</taxon>
    </lineage>
</organism>
<gene>
    <name evidence="1" type="ORF">MOQ58_12500</name>
</gene>
<dbReference type="RefSeq" id="WP_280163725.1">
    <property type="nucleotide sequence ID" value="NZ_CP093428.1"/>
</dbReference>
<keyword evidence="2" id="KW-1185">Reference proteome</keyword>
<proteinExistence type="predicted"/>
<sequence length="106" mass="11693">MALLPALKIKEAVGGVIKLTDVPADGATALIPVPDNNFPRENVSVLIELKEYLLKLGESADGYYRVKVPKSTLLDHVGPNKQFKYIIWHDATGDLSDSINYEILRS</sequence>
<name>A0ABY8N0B5_9PSED</name>
<protein>
    <submittedName>
        <fullName evidence="1">Uncharacterized protein</fullName>
    </submittedName>
</protein>
<evidence type="ECO:0000313" key="2">
    <source>
        <dbReference type="Proteomes" id="UP001243713"/>
    </source>
</evidence>